<comment type="subcellular location">
    <subcellularLocation>
        <location evidence="5">Secreted</location>
    </subcellularLocation>
    <subcellularLocation>
        <location evidence="5">Bacterial flagellum</location>
    </subcellularLocation>
</comment>
<evidence type="ECO:0000256" key="1">
    <source>
        <dbReference type="ARBA" id="ARBA00009764"/>
    </source>
</evidence>
<keyword evidence="8" id="KW-0966">Cell projection</keyword>
<dbReference type="Pfam" id="PF07195">
    <property type="entry name" value="FliD_C"/>
    <property type="match status" value="1"/>
</dbReference>
<comment type="function">
    <text evidence="5">Required for morphogenesis and for the elongation of the flagellar filament by facilitating polymerization of the flagellin monomers at the tip of growing filament. Forms a capping structure, which prevents flagellin subunits (transported through the central channel of the flagellum) from leaking out without polymerization at the distal end.</text>
</comment>
<feature type="domain" description="Flagellar hook-associated protein 2 C-terminal" evidence="7">
    <location>
        <begin position="267"/>
        <end position="546"/>
    </location>
</feature>
<dbReference type="AlphaFoldDB" id="A0A923ED58"/>
<protein>
    <recommendedName>
        <fullName evidence="5">Flagellar hook-associated protein 2</fullName>
        <shortName evidence="5">HAP2</shortName>
    </recommendedName>
    <alternativeName>
        <fullName evidence="5">Flagellar cap protein</fullName>
    </alternativeName>
</protein>
<keyword evidence="4 5" id="KW-0975">Bacterial flagellum</keyword>
<evidence type="ECO:0000313" key="9">
    <source>
        <dbReference type="Proteomes" id="UP000563151"/>
    </source>
</evidence>
<evidence type="ECO:0000256" key="3">
    <source>
        <dbReference type="ARBA" id="ARBA00023054"/>
    </source>
</evidence>
<evidence type="ECO:0000256" key="2">
    <source>
        <dbReference type="ARBA" id="ARBA00011255"/>
    </source>
</evidence>
<organism evidence="8 9">
    <name type="scientific">Clostridium tetanomorphum</name>
    <dbReference type="NCBI Taxonomy" id="1553"/>
    <lineage>
        <taxon>Bacteria</taxon>
        <taxon>Bacillati</taxon>
        <taxon>Bacillota</taxon>
        <taxon>Clostridia</taxon>
        <taxon>Eubacteriales</taxon>
        <taxon>Clostridiaceae</taxon>
        <taxon>Clostridium</taxon>
    </lineage>
</organism>
<comment type="similarity">
    <text evidence="1 5">Belongs to the FliD family.</text>
</comment>
<dbReference type="InterPro" id="IPR040026">
    <property type="entry name" value="FliD"/>
</dbReference>
<dbReference type="EMBL" id="JAAZWO010000014">
    <property type="protein sequence ID" value="MBC2398420.1"/>
    <property type="molecule type" value="Genomic_DNA"/>
</dbReference>
<evidence type="ECO:0000256" key="4">
    <source>
        <dbReference type="ARBA" id="ARBA00023143"/>
    </source>
</evidence>
<dbReference type="GO" id="GO:0005576">
    <property type="term" value="C:extracellular region"/>
    <property type="evidence" value="ECO:0007669"/>
    <property type="project" value="UniProtKB-SubCell"/>
</dbReference>
<reference evidence="8 9" key="1">
    <citation type="submission" date="2020-04" db="EMBL/GenBank/DDBJ databases">
        <title>Genomic insights into acetone-butanol-ethanol (ABE) fermentation by sequencing solventogenic clostridia strains.</title>
        <authorList>
            <person name="Brown S."/>
        </authorList>
    </citation>
    <scope>NUCLEOTIDE SEQUENCE [LARGE SCALE GENOMIC DNA]</scope>
    <source>
        <strain evidence="8 9">DJ011</strain>
    </source>
</reference>
<dbReference type="Pfam" id="PF02465">
    <property type="entry name" value="FliD_N"/>
    <property type="match status" value="1"/>
</dbReference>
<sequence length="557" mass="61666">MSDSISGLSGTGGGNMMRIVGLASGMDIDGMIKKMMLAEQKKVDKVKQQRQAIIWKQELYKDIINDVKDLQNTYFNTTSKDSLILSKNYADFKVDSTNSTIATATAIAGAVQGNYSVKVNQLAEGATANSDKLITTSAQEAVLTTKLSEIGITDGSKFTITSDSKTVEITVGSNQTISDLISQIKNTKWDGKDSLVGHDIDVSFSELTHTFTMKTKATGEDKSLQISDVSGNFVNKLNLQGKNIDGVTGNIVGQNADVIITPPGGAGVPVTKTTNNFTIDGISYNLTAVGDSTITITPDVDKTFDRFKNFIDKYNTLIDKINTKLTEKKDYDYKPLTDTQKKEMKDDEIKAWEEKAKKGILRNDDNLKNMLWELRNTFFSKVEGSTLEFGKSIGLDTEGKVSKAGQIKFSDDTGDLFKEKLKENPDAIMELFNKTYTLSSEDLTKSEEEQRKITYSNSGIFQRINTILKNNVGSAGTTYNNAILTQYANKQEDYSIYGTSGSNTLPDQIYRKDTLIKKLNSKLKDKENQLYKQFSRLEVVMNKYNAQTSWLAQQFGG</sequence>
<proteinExistence type="inferred from homology"/>
<dbReference type="GO" id="GO:0007155">
    <property type="term" value="P:cell adhesion"/>
    <property type="evidence" value="ECO:0007669"/>
    <property type="project" value="InterPro"/>
</dbReference>
<evidence type="ECO:0000313" key="8">
    <source>
        <dbReference type="EMBL" id="MBC2398420.1"/>
    </source>
</evidence>
<keyword evidence="5" id="KW-0964">Secreted</keyword>
<evidence type="ECO:0000259" key="7">
    <source>
        <dbReference type="Pfam" id="PF07195"/>
    </source>
</evidence>
<feature type="domain" description="Flagellar hook-associated protein 2 N-terminal" evidence="6">
    <location>
        <begin position="24"/>
        <end position="125"/>
    </location>
</feature>
<dbReference type="GO" id="GO:0009424">
    <property type="term" value="C:bacterial-type flagellum hook"/>
    <property type="evidence" value="ECO:0007669"/>
    <property type="project" value="UniProtKB-UniRule"/>
</dbReference>
<dbReference type="GO" id="GO:0009421">
    <property type="term" value="C:bacterial-type flagellum filament cap"/>
    <property type="evidence" value="ECO:0007669"/>
    <property type="project" value="InterPro"/>
</dbReference>
<keyword evidence="9" id="KW-1185">Reference proteome</keyword>
<keyword evidence="3" id="KW-0175">Coiled coil</keyword>
<accession>A0A923ED58</accession>
<gene>
    <name evidence="8" type="primary">fliD</name>
    <name evidence="8" type="ORF">HGG79_11655</name>
</gene>
<dbReference type="GO" id="GO:0071973">
    <property type="term" value="P:bacterial-type flagellum-dependent cell motility"/>
    <property type="evidence" value="ECO:0007669"/>
    <property type="project" value="TreeGrafter"/>
</dbReference>
<dbReference type="InterPro" id="IPR010809">
    <property type="entry name" value="FliD_C"/>
</dbReference>
<dbReference type="Proteomes" id="UP000563151">
    <property type="component" value="Unassembled WGS sequence"/>
</dbReference>
<name>A0A923ED58_CLOTT</name>
<dbReference type="RefSeq" id="WP_173680369.1">
    <property type="nucleotide sequence ID" value="NZ_JAAZWO010000014.1"/>
</dbReference>
<dbReference type="InterPro" id="IPR003481">
    <property type="entry name" value="FliD_N"/>
</dbReference>
<evidence type="ECO:0000259" key="6">
    <source>
        <dbReference type="Pfam" id="PF02465"/>
    </source>
</evidence>
<comment type="subunit">
    <text evidence="2 5">Homopentamer.</text>
</comment>
<comment type="caution">
    <text evidence="8">The sequence shown here is derived from an EMBL/GenBank/DDBJ whole genome shotgun (WGS) entry which is preliminary data.</text>
</comment>
<dbReference type="PANTHER" id="PTHR30288">
    <property type="entry name" value="FLAGELLAR CAP/ASSEMBLY PROTEIN FLID"/>
    <property type="match status" value="1"/>
</dbReference>
<dbReference type="PANTHER" id="PTHR30288:SF0">
    <property type="entry name" value="FLAGELLAR HOOK-ASSOCIATED PROTEIN 2"/>
    <property type="match status" value="1"/>
</dbReference>
<keyword evidence="8" id="KW-0282">Flagellum</keyword>
<keyword evidence="8" id="KW-0969">Cilium</keyword>
<evidence type="ECO:0000256" key="5">
    <source>
        <dbReference type="RuleBase" id="RU362066"/>
    </source>
</evidence>